<accession>A0AAU6SBB8</accession>
<dbReference type="AlphaFoldDB" id="A0AAU6SBB8"/>
<evidence type="ECO:0000256" key="3">
    <source>
        <dbReference type="ARBA" id="ARBA00023163"/>
    </source>
</evidence>
<gene>
    <name evidence="7" type="ORF">MRBLWS13_001858</name>
</gene>
<evidence type="ECO:0000259" key="6">
    <source>
        <dbReference type="PROSITE" id="PS50977"/>
    </source>
</evidence>
<keyword evidence="2 4" id="KW-0238">DNA-binding</keyword>
<feature type="DNA-binding region" description="H-T-H motif" evidence="4">
    <location>
        <begin position="47"/>
        <end position="66"/>
    </location>
</feature>
<reference evidence="7" key="1">
    <citation type="submission" date="2024-04" db="EMBL/GenBank/DDBJ databases">
        <authorList>
            <person name="Roder T."/>
            <person name="Oberhansli S."/>
            <person name="Kreuzer M."/>
        </authorList>
    </citation>
    <scope>NUCLEOTIDE SEQUENCE</scope>
    <source>
        <strain evidence="7">LWS13-1.2</strain>
    </source>
</reference>
<dbReference type="InterPro" id="IPR050109">
    <property type="entry name" value="HTH-type_TetR-like_transc_reg"/>
</dbReference>
<dbReference type="Pfam" id="PF00440">
    <property type="entry name" value="TetR_N"/>
    <property type="match status" value="1"/>
</dbReference>
<dbReference type="InterPro" id="IPR001647">
    <property type="entry name" value="HTH_TetR"/>
</dbReference>
<dbReference type="PANTHER" id="PTHR30055">
    <property type="entry name" value="HTH-TYPE TRANSCRIPTIONAL REGULATOR RUTR"/>
    <property type="match status" value="1"/>
</dbReference>
<evidence type="ECO:0000313" key="7">
    <source>
        <dbReference type="EMBL" id="WZO34209.1"/>
    </source>
</evidence>
<dbReference type="Gene3D" id="1.10.357.10">
    <property type="entry name" value="Tetracycline Repressor, domain 2"/>
    <property type="match status" value="1"/>
</dbReference>
<dbReference type="EMBL" id="CP151632">
    <property type="protein sequence ID" value="WZO34209.1"/>
    <property type="molecule type" value="Genomic_DNA"/>
</dbReference>
<keyword evidence="1" id="KW-0805">Transcription regulation</keyword>
<dbReference type="RefSeq" id="WP_349428760.1">
    <property type="nucleotide sequence ID" value="NZ_CP151632.1"/>
</dbReference>
<evidence type="ECO:0000256" key="5">
    <source>
        <dbReference type="SAM" id="MobiDB-lite"/>
    </source>
</evidence>
<evidence type="ECO:0000256" key="4">
    <source>
        <dbReference type="PROSITE-ProRule" id="PRU00335"/>
    </source>
</evidence>
<protein>
    <submittedName>
        <fullName evidence="7">TetR family transcriptional regulator</fullName>
    </submittedName>
</protein>
<name>A0AAU6SBB8_9MICO</name>
<dbReference type="PROSITE" id="PS50977">
    <property type="entry name" value="HTH_TETR_2"/>
    <property type="match status" value="1"/>
</dbReference>
<feature type="domain" description="HTH tetR-type" evidence="6">
    <location>
        <begin position="26"/>
        <end position="84"/>
    </location>
</feature>
<dbReference type="InterPro" id="IPR009057">
    <property type="entry name" value="Homeodomain-like_sf"/>
</dbReference>
<sequence length="203" mass="21636">MAAAGTNITEPAGASSQDRTKRADAVRNIEAIVAAATRLLAVDPDASINDIAKAANVGRVTLYGHFDSRATLIREVVDRAIAQTDEALADLDLDGDPREALARLLEATWHLTHRFGAVVVAASQALPPEQIRRAHDEPAARVRALLERGRDAGEFRRDVPIDWQISVIQAILHGASAAVHRGEITADEAPALVRDTILAALAA</sequence>
<evidence type="ECO:0000256" key="1">
    <source>
        <dbReference type="ARBA" id="ARBA00023015"/>
    </source>
</evidence>
<dbReference type="PANTHER" id="PTHR30055:SF234">
    <property type="entry name" value="HTH-TYPE TRANSCRIPTIONAL REGULATOR BETI"/>
    <property type="match status" value="1"/>
</dbReference>
<organism evidence="7">
    <name type="scientific">Microbacterium sp. LWS13-1.2</name>
    <dbReference type="NCBI Taxonomy" id="3135264"/>
    <lineage>
        <taxon>Bacteria</taxon>
        <taxon>Bacillati</taxon>
        <taxon>Actinomycetota</taxon>
        <taxon>Actinomycetes</taxon>
        <taxon>Micrococcales</taxon>
        <taxon>Microbacteriaceae</taxon>
        <taxon>Microbacterium</taxon>
    </lineage>
</organism>
<dbReference type="InterPro" id="IPR036271">
    <property type="entry name" value="Tet_transcr_reg_TetR-rel_C_sf"/>
</dbReference>
<dbReference type="GO" id="GO:0003700">
    <property type="term" value="F:DNA-binding transcription factor activity"/>
    <property type="evidence" value="ECO:0007669"/>
    <property type="project" value="TreeGrafter"/>
</dbReference>
<dbReference type="SUPFAM" id="SSF46689">
    <property type="entry name" value="Homeodomain-like"/>
    <property type="match status" value="1"/>
</dbReference>
<dbReference type="SUPFAM" id="SSF48498">
    <property type="entry name" value="Tetracyclin repressor-like, C-terminal domain"/>
    <property type="match status" value="1"/>
</dbReference>
<feature type="region of interest" description="Disordered" evidence="5">
    <location>
        <begin position="1"/>
        <end position="21"/>
    </location>
</feature>
<dbReference type="GO" id="GO:0000976">
    <property type="term" value="F:transcription cis-regulatory region binding"/>
    <property type="evidence" value="ECO:0007669"/>
    <property type="project" value="TreeGrafter"/>
</dbReference>
<keyword evidence="3" id="KW-0804">Transcription</keyword>
<proteinExistence type="predicted"/>
<feature type="compositionally biased region" description="Polar residues" evidence="5">
    <location>
        <begin position="1"/>
        <end position="17"/>
    </location>
</feature>
<evidence type="ECO:0000256" key="2">
    <source>
        <dbReference type="ARBA" id="ARBA00023125"/>
    </source>
</evidence>